<dbReference type="Gramene" id="NC5G0158630.1">
    <property type="protein sequence ID" value="NC5G0158630.1:cds"/>
    <property type="gene ID" value="NC5G0158630"/>
</dbReference>
<dbReference type="GO" id="GO:0009909">
    <property type="term" value="P:regulation of flower development"/>
    <property type="evidence" value="ECO:0007669"/>
    <property type="project" value="InterPro"/>
</dbReference>
<evidence type="ECO:0000313" key="2">
    <source>
        <dbReference type="EMBL" id="VVW42441.1"/>
    </source>
</evidence>
<dbReference type="PANTHER" id="PTHR33433">
    <property type="entry name" value="FLOWERING-PROMOTING FACTOR 1-LIKE PROTEIN 1"/>
    <property type="match status" value="1"/>
</dbReference>
<protein>
    <recommendedName>
        <fullName evidence="3">Flowering-promoting factor 1-like protein 3</fullName>
    </recommendedName>
</protein>
<name>A0A5K1DSQ0_9MAGN</name>
<dbReference type="AlphaFoldDB" id="A0A5K1DSQ0"/>
<proteinExistence type="inferred from homology"/>
<dbReference type="EMBL" id="LR721783">
    <property type="protein sequence ID" value="VVW42441.1"/>
    <property type="molecule type" value="Genomic_DNA"/>
</dbReference>
<sequence>MSGVWVFNKNGVARLVQNPGAEPIDGTTPSNARRKVLVHIPTNEVITSYAQLERKLLSLGWLRYYDDPELIQFHKEGSIDLISLPRDFSRFKTMHMYDVVIKNRNIFEVRDM</sequence>
<accession>A0A5K1DSQ0</accession>
<evidence type="ECO:0000256" key="1">
    <source>
        <dbReference type="ARBA" id="ARBA00008013"/>
    </source>
</evidence>
<dbReference type="InterPro" id="IPR039274">
    <property type="entry name" value="FPF1"/>
</dbReference>
<organism evidence="2">
    <name type="scientific">Nymphaea colorata</name>
    <name type="common">pocket water lily</name>
    <dbReference type="NCBI Taxonomy" id="210225"/>
    <lineage>
        <taxon>Eukaryota</taxon>
        <taxon>Viridiplantae</taxon>
        <taxon>Streptophyta</taxon>
        <taxon>Embryophyta</taxon>
        <taxon>Tracheophyta</taxon>
        <taxon>Spermatophyta</taxon>
        <taxon>Magnoliopsida</taxon>
        <taxon>Nymphaeales</taxon>
        <taxon>Nymphaeaceae</taxon>
        <taxon>Nymphaea</taxon>
    </lineage>
</organism>
<evidence type="ECO:0008006" key="3">
    <source>
        <dbReference type="Google" id="ProtNLM"/>
    </source>
</evidence>
<gene>
    <name evidence="2" type="ORF">NYM_LOCUS19620</name>
</gene>
<reference evidence="2" key="1">
    <citation type="submission" date="2019-09" db="EMBL/GenBank/DDBJ databases">
        <authorList>
            <person name="Zhang L."/>
        </authorList>
    </citation>
    <scope>NUCLEOTIDE SEQUENCE</scope>
</reference>
<comment type="similarity">
    <text evidence="1">Belongs to the FPF1 family.</text>
</comment>
<dbReference type="OMA" id="RYYENAH"/>
<dbReference type="OrthoDB" id="612242at2759"/>